<dbReference type="Gene3D" id="3.30.300.30">
    <property type="match status" value="1"/>
</dbReference>
<reference evidence="3 4" key="1">
    <citation type="journal article" date="2009" name="Environ. Microbiol.">
        <title>Genome sequence of Desulfobacterium autotrophicum HRM2, a marine sulfate reducer oxidizing organic carbon completely to carbon dioxide.</title>
        <authorList>
            <person name="Strittmatter A.W."/>
            <person name="Liesegang H."/>
            <person name="Rabus R."/>
            <person name="Decker I."/>
            <person name="Amann J."/>
            <person name="Andres S."/>
            <person name="Henne A."/>
            <person name="Fricke W.F."/>
            <person name="Martinez-Arias R."/>
            <person name="Bartels D."/>
            <person name="Goesmann A."/>
            <person name="Krause L."/>
            <person name="Puehler A."/>
            <person name="Klenk H.P."/>
            <person name="Richter M."/>
            <person name="Schuler M."/>
            <person name="Gloeckner F.O."/>
            <person name="Meyerdierks A."/>
            <person name="Gottschalk G."/>
            <person name="Amann R."/>
        </authorList>
    </citation>
    <scope>NUCLEOTIDE SEQUENCE [LARGE SCALE GENOMIC DNA]</scope>
    <source>
        <strain evidence="4">ATCC 43914 / DSM 3382 / HRM2</strain>
    </source>
</reference>
<dbReference type="Proteomes" id="UP000000442">
    <property type="component" value="Chromosome"/>
</dbReference>
<dbReference type="InterPro" id="IPR000873">
    <property type="entry name" value="AMP-dep_synth/lig_dom"/>
</dbReference>
<dbReference type="PANTHER" id="PTHR43201">
    <property type="entry name" value="ACYL-COA SYNTHETASE"/>
    <property type="match status" value="1"/>
</dbReference>
<dbReference type="HOGENOM" id="CLU_000022_59_0_7"/>
<dbReference type="InterPro" id="IPR045851">
    <property type="entry name" value="AMP-bd_C_sf"/>
</dbReference>
<dbReference type="KEGG" id="dat:HRM2_32790"/>
<dbReference type="CDD" id="cd17637">
    <property type="entry name" value="ACLS-CaiC"/>
    <property type="match status" value="1"/>
</dbReference>
<name>C0QLQ3_DESAH</name>
<dbReference type="AlphaFoldDB" id="C0QLQ3"/>
<dbReference type="InterPro" id="IPR042099">
    <property type="entry name" value="ANL_N_sf"/>
</dbReference>
<feature type="domain" description="AMP-binding enzyme C-terminal" evidence="2">
    <location>
        <begin position="417"/>
        <end position="491"/>
    </location>
</feature>
<keyword evidence="4" id="KW-1185">Reference proteome</keyword>
<sequence>MDMSHQTCGIYGIHDIFKRNARLFPDQTAAKDKHDTLTHKALLSRVNTLAWGLSAVGISKGDTIAILSMNRNDYLTVYGSAAALGAIVVPINWRLSDKEIDYILDDSNAQILFADKIHAGRCMFKGRQICFDNETPASFQPFQELLSPKGPSFTPQSTAGKNDPFCLLYTAAVAGAPRGAVLSHDNIITSNLQTALTMGITQTDRYLNMLPLFHITGINLAFTTLQMGGSNVVMEKFNPEEALALIESERITLMASFPPILTTLTQRLIDSPVDVSSLKNITGIDSPENIQAFTRISGSRFWVLYGQCETSGFVTLSDSEDRPGSAGREAMISRLAILDENDKESPPDTLGEIGVRGPLVFQGFWNKGKLDCATFKNGWHHTGDLGQIDPEGFLWFKGRKPEKELIKPGGENVYPAEVEAVIQTHPGIKENCVIGVPDPKFGEGIKAVCVLNTSTAVTAQDLIEFVGERIARYKKPRQVVFVDSLPRDANGNIDRNKVKAL</sequence>
<dbReference type="EC" id="6.2.1.3" evidence="3"/>
<dbReference type="SUPFAM" id="SSF56801">
    <property type="entry name" value="Acetyl-CoA synthetase-like"/>
    <property type="match status" value="1"/>
</dbReference>
<organism evidence="3 4">
    <name type="scientific">Desulforapulum autotrophicum (strain ATCC 43914 / DSM 3382 / VKM B-1955 / HRM2)</name>
    <name type="common">Desulfobacterium autotrophicum</name>
    <dbReference type="NCBI Taxonomy" id="177437"/>
    <lineage>
        <taxon>Bacteria</taxon>
        <taxon>Pseudomonadati</taxon>
        <taxon>Thermodesulfobacteriota</taxon>
        <taxon>Desulfobacteria</taxon>
        <taxon>Desulfobacterales</taxon>
        <taxon>Desulfobacteraceae</taxon>
        <taxon>Desulforapulum</taxon>
    </lineage>
</organism>
<dbReference type="PANTHER" id="PTHR43201:SF32">
    <property type="entry name" value="2-SUCCINYLBENZOATE--COA LIGASE, CHLOROPLASTIC_PEROXISOMAL"/>
    <property type="match status" value="1"/>
</dbReference>
<feature type="domain" description="AMP-dependent synthetase/ligase" evidence="1">
    <location>
        <begin position="17"/>
        <end position="365"/>
    </location>
</feature>
<evidence type="ECO:0000313" key="4">
    <source>
        <dbReference type="Proteomes" id="UP000000442"/>
    </source>
</evidence>
<proteinExistence type="predicted"/>
<keyword evidence="3" id="KW-0436">Ligase</keyword>
<protein>
    <submittedName>
        <fullName evidence="3">AcsL3</fullName>
        <ecNumber evidence="3">6.2.1.3</ecNumber>
    </submittedName>
</protein>
<evidence type="ECO:0000259" key="2">
    <source>
        <dbReference type="Pfam" id="PF13193"/>
    </source>
</evidence>
<dbReference type="InterPro" id="IPR025110">
    <property type="entry name" value="AMP-bd_C"/>
</dbReference>
<dbReference type="RefSeq" id="WP_015905119.1">
    <property type="nucleotide sequence ID" value="NC_012108.1"/>
</dbReference>
<dbReference type="Gene3D" id="3.40.50.12780">
    <property type="entry name" value="N-terminal domain of ligase-like"/>
    <property type="match status" value="1"/>
</dbReference>
<evidence type="ECO:0000259" key="1">
    <source>
        <dbReference type="Pfam" id="PF00501"/>
    </source>
</evidence>
<dbReference type="GO" id="GO:0031956">
    <property type="term" value="F:medium-chain fatty acid-CoA ligase activity"/>
    <property type="evidence" value="ECO:0007669"/>
    <property type="project" value="TreeGrafter"/>
</dbReference>
<dbReference type="STRING" id="177437.HRM2_32790"/>
<evidence type="ECO:0000313" key="3">
    <source>
        <dbReference type="EMBL" id="ACN16357.1"/>
    </source>
</evidence>
<gene>
    <name evidence="3" type="primary">acsL3</name>
    <name evidence="3" type="ordered locus">HRM2_32790</name>
</gene>
<dbReference type="GO" id="GO:0004467">
    <property type="term" value="F:long-chain fatty acid-CoA ligase activity"/>
    <property type="evidence" value="ECO:0007669"/>
    <property type="project" value="UniProtKB-EC"/>
</dbReference>
<dbReference type="eggNOG" id="COG0318">
    <property type="taxonomic scope" value="Bacteria"/>
</dbReference>
<dbReference type="Pfam" id="PF00501">
    <property type="entry name" value="AMP-binding"/>
    <property type="match status" value="1"/>
</dbReference>
<dbReference type="SMR" id="C0QLQ3"/>
<dbReference type="Pfam" id="PF13193">
    <property type="entry name" value="AMP-binding_C"/>
    <property type="match status" value="1"/>
</dbReference>
<dbReference type="EMBL" id="CP001087">
    <property type="protein sequence ID" value="ACN16357.1"/>
    <property type="molecule type" value="Genomic_DNA"/>
</dbReference>
<accession>C0QLQ3</accession>